<sequence>MNKAITDGVVLMPPEFGAGLGVWARGDGVPGSDTYQNVASAAFVPADQDFGGCLELLKTDSVQKIRYLGETPLLPGCYLRITARVKAVSGNLPSVRIAGWAGAAGGGHVNGVTEVGPSATITNYGEVVEVSAIVGAGNRTGVDMVWGVQPIYGHFGLDLTGPNGGVVRVDDIVIEDVTEVFLRNILNVVDVRDYGAVGDGTTNDAAAFEAADADARGRRVLVSAGTYRLASSVTLESRVEFEGSVTMPDHAILSLTKDFSLPTYIDAFGGDEEMAFRKAVQSLMNNADHESLDLAGRRVSITAPIDVQQAVNNRTAYAQRRVIRNGQLRAESTGNWAPTVVTSQARYAADNRFRLTNVTNVANIPVGALVEGNGVGREIYVRDVNVAAQEVTLSQPLSDAIGTQSYTFTRFKYILDFSGFEKLDQFVLEDIEFQCQEEASGVLLAPLGTIMQIRDCTFNRPGHRGISSPGDGCQGMLVDYCQFISHEGGTLTQNRVSVAINSNANDVKIRNCRASQFRHFAVISGAHTTIANNHFFQGDESSNGLRSAGIVLCLRACNASITGNYIDNAFIEWTNEREPEPDFSGGFGFAGLSVTGNVFLSSNVAPWFSFVVVKPYGSGQFVNGLNVSGNTFRCVGTTMNRVERVDTSFSGLDFARMKKITFVGNTYHNIEFGAENPLVVAHSQNTPEQVWEVSTDGRLPFNGYALDVDAVALRGRLRNESNVSRYDNPHTETRRGPAEDEIHLTFSAPMRGDVNVTMRMD</sequence>
<dbReference type="Proteomes" id="UP000253977">
    <property type="component" value="Unassembled WGS sequence"/>
</dbReference>
<proteinExistence type="predicted"/>
<name>A0A369TJP0_9RHOB</name>
<dbReference type="RefSeq" id="WP_114511589.1">
    <property type="nucleotide sequence ID" value="NZ_QPMK01000011.1"/>
</dbReference>
<evidence type="ECO:0000259" key="1">
    <source>
        <dbReference type="Pfam" id="PF12708"/>
    </source>
</evidence>
<dbReference type="Pfam" id="PF12708">
    <property type="entry name" value="Pect-lyase_RHGA_epim"/>
    <property type="match status" value="1"/>
</dbReference>
<protein>
    <submittedName>
        <fullName evidence="2">Right-handed parallel beta-helix repeat-containing protein</fullName>
    </submittedName>
</protein>
<reference evidence="2 3" key="1">
    <citation type="submission" date="2018-07" db="EMBL/GenBank/DDBJ databases">
        <title>Thalassococcus profundi sp. nov., a marine bacterium isolated from deep seawater of Okinawa Trough.</title>
        <authorList>
            <person name="Yu M."/>
        </authorList>
    </citation>
    <scope>NUCLEOTIDE SEQUENCE [LARGE SCALE GENOMIC DNA]</scope>
    <source>
        <strain evidence="2 3">WRAS1</strain>
    </source>
</reference>
<dbReference type="Gene3D" id="2.160.20.10">
    <property type="entry name" value="Single-stranded right-handed beta-helix, Pectin lyase-like"/>
    <property type="match status" value="1"/>
</dbReference>
<feature type="domain" description="Rhamnogalacturonase A/B/Epimerase-like pectate lyase" evidence="1">
    <location>
        <begin position="189"/>
        <end position="246"/>
    </location>
</feature>
<dbReference type="SUPFAM" id="SSF51126">
    <property type="entry name" value="Pectin lyase-like"/>
    <property type="match status" value="1"/>
</dbReference>
<gene>
    <name evidence="2" type="ORF">DU478_13980</name>
</gene>
<dbReference type="AlphaFoldDB" id="A0A369TJP0"/>
<organism evidence="2 3">
    <name type="scientific">Thalassococcus profundi</name>
    <dbReference type="NCBI Taxonomy" id="2282382"/>
    <lineage>
        <taxon>Bacteria</taxon>
        <taxon>Pseudomonadati</taxon>
        <taxon>Pseudomonadota</taxon>
        <taxon>Alphaproteobacteria</taxon>
        <taxon>Rhodobacterales</taxon>
        <taxon>Roseobacteraceae</taxon>
        <taxon>Thalassococcus</taxon>
    </lineage>
</organism>
<evidence type="ECO:0000313" key="3">
    <source>
        <dbReference type="Proteomes" id="UP000253977"/>
    </source>
</evidence>
<dbReference type="EMBL" id="QPMK01000011">
    <property type="protein sequence ID" value="RDD65549.1"/>
    <property type="molecule type" value="Genomic_DNA"/>
</dbReference>
<dbReference type="InterPro" id="IPR011050">
    <property type="entry name" value="Pectin_lyase_fold/virulence"/>
</dbReference>
<dbReference type="InterPro" id="IPR024535">
    <property type="entry name" value="RHGA/B-epi-like_pectate_lyase"/>
</dbReference>
<evidence type="ECO:0000313" key="2">
    <source>
        <dbReference type="EMBL" id="RDD65549.1"/>
    </source>
</evidence>
<accession>A0A369TJP0</accession>
<dbReference type="InterPro" id="IPR012334">
    <property type="entry name" value="Pectin_lyas_fold"/>
</dbReference>
<comment type="caution">
    <text evidence="2">The sequence shown here is derived from an EMBL/GenBank/DDBJ whole genome shotgun (WGS) entry which is preliminary data.</text>
</comment>
<dbReference type="OrthoDB" id="7749009at2"/>
<keyword evidence="3" id="KW-1185">Reference proteome</keyword>